<feature type="compositionally biased region" description="Low complexity" evidence="2">
    <location>
        <begin position="445"/>
        <end position="490"/>
    </location>
</feature>
<proteinExistence type="predicted"/>
<feature type="compositionally biased region" description="Low complexity" evidence="2">
    <location>
        <begin position="398"/>
        <end position="434"/>
    </location>
</feature>
<reference evidence="4 5" key="1">
    <citation type="journal article" date="2011" name="Genome Res.">
        <title>Phylogeny-wide analysis of social amoeba genomes highlights ancient origins for complex intercellular communication.</title>
        <authorList>
            <person name="Heidel A.J."/>
            <person name="Lawal H.M."/>
            <person name="Felder M."/>
            <person name="Schilde C."/>
            <person name="Helps N.R."/>
            <person name="Tunggal B."/>
            <person name="Rivero F."/>
            <person name="John U."/>
            <person name="Schleicher M."/>
            <person name="Eichinger L."/>
            <person name="Platzer M."/>
            <person name="Noegel A.A."/>
            <person name="Schaap P."/>
            <person name="Gloeckner G."/>
        </authorList>
    </citation>
    <scope>NUCLEOTIDE SEQUENCE [LARGE SCALE GENOMIC DNA]</scope>
    <source>
        <strain evidence="5">ATCC 26659 / Pp 5 / PN500</strain>
    </source>
</reference>
<evidence type="ECO:0000256" key="1">
    <source>
        <dbReference type="SAM" id="Coils"/>
    </source>
</evidence>
<dbReference type="EMBL" id="ADBJ01000017">
    <property type="protein sequence ID" value="EFA83276.1"/>
    <property type="molecule type" value="Genomic_DNA"/>
</dbReference>
<dbReference type="Proteomes" id="UP000001396">
    <property type="component" value="Unassembled WGS sequence"/>
</dbReference>
<evidence type="ECO:0000313" key="5">
    <source>
        <dbReference type="Proteomes" id="UP000001396"/>
    </source>
</evidence>
<dbReference type="Gene3D" id="3.40.50.1820">
    <property type="entry name" value="alpha/beta hydrolase"/>
    <property type="match status" value="1"/>
</dbReference>
<feature type="region of interest" description="Disordered" evidence="2">
    <location>
        <begin position="397"/>
        <end position="490"/>
    </location>
</feature>
<keyword evidence="5" id="KW-1185">Reference proteome</keyword>
<keyword evidence="4" id="KW-0378">Hydrolase</keyword>
<protein>
    <submittedName>
        <fullName evidence="4">Alpha/beta hydrolase fold-1 domain-containing protein</fullName>
    </submittedName>
</protein>
<evidence type="ECO:0000313" key="4">
    <source>
        <dbReference type="EMBL" id="EFA83276.1"/>
    </source>
</evidence>
<dbReference type="RefSeq" id="XP_020435393.1">
    <property type="nucleotide sequence ID" value="XM_020574979.1"/>
</dbReference>
<dbReference type="STRING" id="670386.D3B5X8"/>
<evidence type="ECO:0000256" key="2">
    <source>
        <dbReference type="SAM" id="MobiDB-lite"/>
    </source>
</evidence>
<evidence type="ECO:0000259" key="3">
    <source>
        <dbReference type="Pfam" id="PF12146"/>
    </source>
</evidence>
<name>D3B5X8_HETP5</name>
<dbReference type="InParanoid" id="D3B5X8"/>
<dbReference type="InterPro" id="IPR022742">
    <property type="entry name" value="Hydrolase_4"/>
</dbReference>
<feature type="coiled-coil region" evidence="1">
    <location>
        <begin position="343"/>
        <end position="377"/>
    </location>
</feature>
<dbReference type="InterPro" id="IPR029058">
    <property type="entry name" value="AB_hydrolase_fold"/>
</dbReference>
<organism evidence="4 5">
    <name type="scientific">Heterostelium pallidum (strain ATCC 26659 / Pp 5 / PN500)</name>
    <name type="common">Cellular slime mold</name>
    <name type="synonym">Polysphondylium pallidum</name>
    <dbReference type="NCBI Taxonomy" id="670386"/>
    <lineage>
        <taxon>Eukaryota</taxon>
        <taxon>Amoebozoa</taxon>
        <taxon>Evosea</taxon>
        <taxon>Eumycetozoa</taxon>
        <taxon>Dictyostelia</taxon>
        <taxon>Acytosteliales</taxon>
        <taxon>Acytosteliaceae</taxon>
        <taxon>Heterostelium</taxon>
    </lineage>
</organism>
<comment type="caution">
    <text evidence="4">The sequence shown here is derived from an EMBL/GenBank/DDBJ whole genome shotgun (WGS) entry which is preliminary data.</text>
</comment>
<accession>D3B5X8</accession>
<dbReference type="SUPFAM" id="SSF53474">
    <property type="entry name" value="alpha/beta-Hydrolases"/>
    <property type="match status" value="1"/>
</dbReference>
<keyword evidence="1" id="KW-0175">Coiled coil</keyword>
<dbReference type="OMA" id="PCKELPC"/>
<dbReference type="PANTHER" id="PTHR43358:SF4">
    <property type="entry name" value="ALPHA_BETA HYDROLASE FOLD-1 DOMAIN-CONTAINING PROTEIN"/>
    <property type="match status" value="1"/>
</dbReference>
<dbReference type="PANTHER" id="PTHR43358">
    <property type="entry name" value="ALPHA/BETA-HYDROLASE"/>
    <property type="match status" value="1"/>
</dbReference>
<dbReference type="Pfam" id="PF12146">
    <property type="entry name" value="Hydrolase_4"/>
    <property type="match status" value="1"/>
</dbReference>
<gene>
    <name evidence="4" type="primary">rsc11-2</name>
    <name evidence="4" type="ORF">PPL_04066</name>
</gene>
<sequence length="490" mass="54636">MSFKSPSTLNLSAHYDSLCNMVIRPPRCQYTLEDMGPKAFSIAGLSFVRNDFELVNGRGLPIQCSHFKPAEYWSNGKQLPCVIYCHGNSGCRLDALECVRTLLPINITVVAFDFAGSGLSGGEYVSLGYYEKEDIGTIVKHLRETGKISTIGLWGRSMGAVTSILYAKEDPSVAGMVLDSPFSNLSKVAEELVLSTVQKMPKIMISLGLKMIRGSIKKRAHFDIKDLDIVPTTEQVFIPALFAHGKDDTFVRPHHSEKLFEKYQGDKNRILLDGDHNSDRPHFFFESVCIFFVNTLKPDPIMKEANFYFDDEEHDISYEEQQLRKAILLSIQDPAFVNNSIEYQAIIKQQQQQQQLLQQQQQQAQQQQQQQQQQQSQNGHNTPQHPENIIETCRKESINSTTSSELSNSNHNNSYVHSNGNSNGNGYSNHNNNSDYTPPLPPPTATTTTNSSTTTTTNIDNQTPSTTLNGNTSIESSTTTTTTTTTTSAT</sequence>
<dbReference type="AlphaFoldDB" id="D3B5X8"/>
<dbReference type="GeneID" id="31359553"/>
<feature type="domain" description="Serine aminopeptidase S33" evidence="3">
    <location>
        <begin position="81"/>
        <end position="209"/>
    </location>
</feature>
<dbReference type="InterPro" id="IPR052920">
    <property type="entry name" value="DNA-binding_regulatory"/>
</dbReference>
<dbReference type="GO" id="GO:0016787">
    <property type="term" value="F:hydrolase activity"/>
    <property type="evidence" value="ECO:0007669"/>
    <property type="project" value="UniProtKB-KW"/>
</dbReference>